<proteinExistence type="predicted"/>
<evidence type="ECO:0000313" key="2">
    <source>
        <dbReference type="EMBL" id="TFK95116.1"/>
    </source>
</evidence>
<dbReference type="EMBL" id="ML178946">
    <property type="protein sequence ID" value="TFK95116.1"/>
    <property type="molecule type" value="Genomic_DNA"/>
</dbReference>
<evidence type="ECO:0000256" key="1">
    <source>
        <dbReference type="SAM" id="MobiDB-lite"/>
    </source>
</evidence>
<accession>A0A5C3Q0M2</accession>
<feature type="region of interest" description="Disordered" evidence="1">
    <location>
        <begin position="97"/>
        <end position="128"/>
    </location>
</feature>
<protein>
    <submittedName>
        <fullName evidence="2">Uncharacterized protein</fullName>
    </submittedName>
</protein>
<evidence type="ECO:0000313" key="3">
    <source>
        <dbReference type="Proteomes" id="UP000305067"/>
    </source>
</evidence>
<organism evidence="2 3">
    <name type="scientific">Pterulicium gracile</name>
    <dbReference type="NCBI Taxonomy" id="1884261"/>
    <lineage>
        <taxon>Eukaryota</taxon>
        <taxon>Fungi</taxon>
        <taxon>Dikarya</taxon>
        <taxon>Basidiomycota</taxon>
        <taxon>Agaricomycotina</taxon>
        <taxon>Agaricomycetes</taxon>
        <taxon>Agaricomycetidae</taxon>
        <taxon>Agaricales</taxon>
        <taxon>Pleurotineae</taxon>
        <taxon>Pterulaceae</taxon>
        <taxon>Pterulicium</taxon>
    </lineage>
</organism>
<dbReference type="Proteomes" id="UP000305067">
    <property type="component" value="Unassembled WGS sequence"/>
</dbReference>
<dbReference type="AlphaFoldDB" id="A0A5C3Q0M2"/>
<keyword evidence="3" id="KW-1185">Reference proteome</keyword>
<feature type="compositionally biased region" description="Polar residues" evidence="1">
    <location>
        <begin position="97"/>
        <end position="106"/>
    </location>
</feature>
<reference evidence="2 3" key="1">
    <citation type="journal article" date="2019" name="Nat. Ecol. Evol.">
        <title>Megaphylogeny resolves global patterns of mushroom evolution.</title>
        <authorList>
            <person name="Varga T."/>
            <person name="Krizsan K."/>
            <person name="Foldi C."/>
            <person name="Dima B."/>
            <person name="Sanchez-Garcia M."/>
            <person name="Sanchez-Ramirez S."/>
            <person name="Szollosi G.J."/>
            <person name="Szarkandi J.G."/>
            <person name="Papp V."/>
            <person name="Albert L."/>
            <person name="Andreopoulos W."/>
            <person name="Angelini C."/>
            <person name="Antonin V."/>
            <person name="Barry K.W."/>
            <person name="Bougher N.L."/>
            <person name="Buchanan P."/>
            <person name="Buyck B."/>
            <person name="Bense V."/>
            <person name="Catcheside P."/>
            <person name="Chovatia M."/>
            <person name="Cooper J."/>
            <person name="Damon W."/>
            <person name="Desjardin D."/>
            <person name="Finy P."/>
            <person name="Geml J."/>
            <person name="Haridas S."/>
            <person name="Hughes K."/>
            <person name="Justo A."/>
            <person name="Karasinski D."/>
            <person name="Kautmanova I."/>
            <person name="Kiss B."/>
            <person name="Kocsube S."/>
            <person name="Kotiranta H."/>
            <person name="LaButti K.M."/>
            <person name="Lechner B.E."/>
            <person name="Liimatainen K."/>
            <person name="Lipzen A."/>
            <person name="Lukacs Z."/>
            <person name="Mihaltcheva S."/>
            <person name="Morgado L.N."/>
            <person name="Niskanen T."/>
            <person name="Noordeloos M.E."/>
            <person name="Ohm R.A."/>
            <person name="Ortiz-Santana B."/>
            <person name="Ovrebo C."/>
            <person name="Racz N."/>
            <person name="Riley R."/>
            <person name="Savchenko A."/>
            <person name="Shiryaev A."/>
            <person name="Soop K."/>
            <person name="Spirin V."/>
            <person name="Szebenyi C."/>
            <person name="Tomsovsky M."/>
            <person name="Tulloss R.E."/>
            <person name="Uehling J."/>
            <person name="Grigoriev I.V."/>
            <person name="Vagvolgyi C."/>
            <person name="Papp T."/>
            <person name="Martin F.M."/>
            <person name="Miettinen O."/>
            <person name="Hibbett D.S."/>
            <person name="Nagy L.G."/>
        </authorList>
    </citation>
    <scope>NUCLEOTIDE SEQUENCE [LARGE SCALE GENOMIC DNA]</scope>
    <source>
        <strain evidence="2 3">CBS 309.79</strain>
    </source>
</reference>
<sequence>MDTDDGYEASYDAYSSSDAVFTTGTLTEDFTKYDELDSPEITNAATAHPLRGAFRRRKRGVFGFAFVCFWGYNADIQFLPSGCGSIQPGKALSTVGEWSSLNPTTDSPTLSTTRRARPRSRLRSTQNMVRPASRLIDSASSGELHSWVPPQHRKRFKSSSSKVPVVCAELGLGVLHGLQVKGYVWGVNEAGACG</sequence>
<gene>
    <name evidence="2" type="ORF">BDV98DRAFT_599077</name>
</gene>
<name>A0A5C3Q0M2_9AGAR</name>